<protein>
    <submittedName>
        <fullName evidence="2">Uncharacterized protein</fullName>
    </submittedName>
</protein>
<dbReference type="GeneID" id="19152038"/>
<reference evidence="2 3" key="1">
    <citation type="journal article" date="2013" name="PLoS Genet.">
        <title>Comparative genome structure, secondary metabolite, and effector coding capacity across Cochliobolus pathogens.</title>
        <authorList>
            <person name="Condon B.J."/>
            <person name="Leng Y."/>
            <person name="Wu D."/>
            <person name="Bushley K.E."/>
            <person name="Ohm R.A."/>
            <person name="Otillar R."/>
            <person name="Martin J."/>
            <person name="Schackwitz W."/>
            <person name="Grimwood J."/>
            <person name="MohdZainudin N."/>
            <person name="Xue C."/>
            <person name="Wang R."/>
            <person name="Manning V.A."/>
            <person name="Dhillon B."/>
            <person name="Tu Z.J."/>
            <person name="Steffenson B.J."/>
            <person name="Salamov A."/>
            <person name="Sun H."/>
            <person name="Lowry S."/>
            <person name="LaButti K."/>
            <person name="Han J."/>
            <person name="Copeland A."/>
            <person name="Lindquist E."/>
            <person name="Barry K."/>
            <person name="Schmutz J."/>
            <person name="Baker S.E."/>
            <person name="Ciuffetti L.M."/>
            <person name="Grigoriev I.V."/>
            <person name="Zhong S."/>
            <person name="Turgeon B.G."/>
        </authorList>
    </citation>
    <scope>NUCLEOTIDE SEQUENCE [LARGE SCALE GENOMIC DNA]</scope>
    <source>
        <strain evidence="2 3">26-R-13</strain>
    </source>
</reference>
<dbReference type="KEGG" id="bze:COCCADRAFT_85896"/>
<evidence type="ECO:0000313" key="3">
    <source>
        <dbReference type="Proteomes" id="UP000053841"/>
    </source>
</evidence>
<dbReference type="OrthoDB" id="3671310at2759"/>
<evidence type="ECO:0000256" key="1">
    <source>
        <dbReference type="SAM" id="MobiDB-lite"/>
    </source>
</evidence>
<dbReference type="RefSeq" id="XP_007708382.1">
    <property type="nucleotide sequence ID" value="XM_007710192.1"/>
</dbReference>
<gene>
    <name evidence="2" type="ORF">COCCADRAFT_85896</name>
</gene>
<evidence type="ECO:0000313" key="2">
    <source>
        <dbReference type="EMBL" id="EUC37320.1"/>
    </source>
</evidence>
<keyword evidence="3" id="KW-1185">Reference proteome</keyword>
<name>W6YIG8_COCC2</name>
<accession>W6YIG8</accession>
<dbReference type="EMBL" id="KI964552">
    <property type="protein sequence ID" value="EUC37320.1"/>
    <property type="molecule type" value="Genomic_DNA"/>
</dbReference>
<dbReference type="Proteomes" id="UP000053841">
    <property type="component" value="Unassembled WGS sequence"/>
</dbReference>
<sequence length="98" mass="11170">MTTLIASKARVLHYTPMYYRSVGSTAKKDIANDLFTKSSPTIYVTRIHRVLRRKAQQTNAVAEPSHALPIETRGHPRQWRQPTRAFSDLTSSVTRPPH</sequence>
<feature type="compositionally biased region" description="Polar residues" evidence="1">
    <location>
        <begin position="88"/>
        <end position="98"/>
    </location>
</feature>
<feature type="region of interest" description="Disordered" evidence="1">
    <location>
        <begin position="56"/>
        <end position="98"/>
    </location>
</feature>
<organism evidence="2 3">
    <name type="scientific">Cochliobolus carbonum (strain 26-R-13)</name>
    <name type="common">Maize leaf spot fungus</name>
    <name type="synonym">Bipolaris zeicola</name>
    <dbReference type="NCBI Taxonomy" id="930089"/>
    <lineage>
        <taxon>Eukaryota</taxon>
        <taxon>Fungi</taxon>
        <taxon>Dikarya</taxon>
        <taxon>Ascomycota</taxon>
        <taxon>Pezizomycotina</taxon>
        <taxon>Dothideomycetes</taxon>
        <taxon>Pleosporomycetidae</taxon>
        <taxon>Pleosporales</taxon>
        <taxon>Pleosporineae</taxon>
        <taxon>Pleosporaceae</taxon>
        <taxon>Bipolaris</taxon>
    </lineage>
</organism>
<proteinExistence type="predicted"/>
<dbReference type="AlphaFoldDB" id="W6YIG8"/>
<dbReference type="HOGENOM" id="CLU_2333341_0_0_1"/>